<dbReference type="SUPFAM" id="SSF53254">
    <property type="entry name" value="Phosphoglycerate mutase-like"/>
    <property type="match status" value="1"/>
</dbReference>
<organism evidence="1 2">
    <name type="scientific">Paraglaciecola polaris LMG 21857</name>
    <dbReference type="NCBI Taxonomy" id="1129793"/>
    <lineage>
        <taxon>Bacteria</taxon>
        <taxon>Pseudomonadati</taxon>
        <taxon>Pseudomonadota</taxon>
        <taxon>Gammaproteobacteria</taxon>
        <taxon>Alteromonadales</taxon>
        <taxon>Alteromonadaceae</taxon>
        <taxon>Paraglaciecola</taxon>
    </lineage>
</organism>
<dbReference type="PANTHER" id="PTHR48100:SF1">
    <property type="entry name" value="HISTIDINE PHOSPHATASE FAMILY PROTEIN-RELATED"/>
    <property type="match status" value="1"/>
</dbReference>
<dbReference type="PANTHER" id="PTHR48100">
    <property type="entry name" value="BROAD-SPECIFICITY PHOSPHATASE YOR283W-RELATED"/>
    <property type="match status" value="1"/>
</dbReference>
<keyword evidence="2" id="KW-1185">Reference proteome</keyword>
<dbReference type="AlphaFoldDB" id="K6Z559"/>
<dbReference type="EC" id="5.4.2.-" evidence="1"/>
<reference evidence="2" key="1">
    <citation type="journal article" date="2014" name="Environ. Microbiol.">
        <title>Comparative genomics of the marine bacterial genus Glaciecola reveals the high degree of genomic diversity and genomic characteristic for cold adaptation.</title>
        <authorList>
            <person name="Qin Q.L."/>
            <person name="Xie B.B."/>
            <person name="Yu Y."/>
            <person name="Shu Y.L."/>
            <person name="Rong J.C."/>
            <person name="Zhang Y.J."/>
            <person name="Zhao D.L."/>
            <person name="Chen X.L."/>
            <person name="Zhang X.Y."/>
            <person name="Chen B."/>
            <person name="Zhou B.C."/>
            <person name="Zhang Y.Z."/>
        </authorList>
    </citation>
    <scope>NUCLEOTIDE SEQUENCE [LARGE SCALE GENOMIC DNA]</scope>
    <source>
        <strain evidence="2">LMG 21857</strain>
    </source>
</reference>
<dbReference type="GO" id="GO:0016853">
    <property type="term" value="F:isomerase activity"/>
    <property type="evidence" value="ECO:0007669"/>
    <property type="project" value="UniProtKB-KW"/>
</dbReference>
<dbReference type="CDD" id="cd07067">
    <property type="entry name" value="HP_PGM_like"/>
    <property type="match status" value="1"/>
</dbReference>
<dbReference type="InterPro" id="IPR029033">
    <property type="entry name" value="His_PPase_superfam"/>
</dbReference>
<dbReference type="InterPro" id="IPR050275">
    <property type="entry name" value="PGM_Phosphatase"/>
</dbReference>
<comment type="caution">
    <text evidence="1">The sequence shown here is derived from an EMBL/GenBank/DDBJ whole genome shotgun (WGS) entry which is preliminary data.</text>
</comment>
<name>K6Z559_9ALTE</name>
<proteinExistence type="predicted"/>
<dbReference type="Pfam" id="PF00300">
    <property type="entry name" value="His_Phos_1"/>
    <property type="match status" value="1"/>
</dbReference>
<dbReference type="GO" id="GO:0005737">
    <property type="term" value="C:cytoplasm"/>
    <property type="evidence" value="ECO:0007669"/>
    <property type="project" value="TreeGrafter"/>
</dbReference>
<dbReference type="Proteomes" id="UP000006322">
    <property type="component" value="Unassembled WGS sequence"/>
</dbReference>
<dbReference type="GO" id="GO:0016791">
    <property type="term" value="F:phosphatase activity"/>
    <property type="evidence" value="ECO:0007669"/>
    <property type="project" value="TreeGrafter"/>
</dbReference>
<evidence type="ECO:0000313" key="1">
    <source>
        <dbReference type="EMBL" id="GAC31311.1"/>
    </source>
</evidence>
<protein>
    <submittedName>
        <fullName evidence="1">Phosphoglycerate mutase</fullName>
        <ecNumber evidence="1">5.4.2.-</ecNumber>
    </submittedName>
</protein>
<evidence type="ECO:0000313" key="2">
    <source>
        <dbReference type="Proteomes" id="UP000006322"/>
    </source>
</evidence>
<dbReference type="EMBL" id="BAER01000015">
    <property type="protein sequence ID" value="GAC31311.1"/>
    <property type="molecule type" value="Genomic_DNA"/>
</dbReference>
<keyword evidence="1" id="KW-0413">Isomerase</keyword>
<sequence>MTALGKQQARVLASKTKQWNIQHIVSSHLGRAKQTAEICAQQLSIAHHSLPGFAERQLGCWQGQALQELPEFTQFQQHCYQHTSQPAGNAHGYGETTDTVRQRMVAALHELATQSFAENILIISHGDALACLMSLFTTPVLLNNTQGMKLIYRSKNLHWAGLID</sequence>
<accession>K6Z559</accession>
<dbReference type="STRING" id="1129793.GPLA_0392"/>
<dbReference type="Gene3D" id="3.40.50.1240">
    <property type="entry name" value="Phosphoglycerate mutase-like"/>
    <property type="match status" value="1"/>
</dbReference>
<dbReference type="InterPro" id="IPR013078">
    <property type="entry name" value="His_Pase_superF_clade-1"/>
</dbReference>
<gene>
    <name evidence="1" type="primary">gpm</name>
    <name evidence="1" type="ORF">GPLA_0392</name>
</gene>